<evidence type="ECO:0000313" key="1">
    <source>
        <dbReference type="EMBL" id="SVC38266.1"/>
    </source>
</evidence>
<gene>
    <name evidence="1" type="ORF">METZ01_LOCUS291120</name>
</gene>
<name>A0A382LNY9_9ZZZZ</name>
<organism evidence="1">
    <name type="scientific">marine metagenome</name>
    <dbReference type="NCBI Taxonomy" id="408172"/>
    <lineage>
        <taxon>unclassified sequences</taxon>
        <taxon>metagenomes</taxon>
        <taxon>ecological metagenomes</taxon>
    </lineage>
</organism>
<protein>
    <submittedName>
        <fullName evidence="1">Uncharacterized protein</fullName>
    </submittedName>
</protein>
<proteinExistence type="predicted"/>
<reference evidence="1" key="1">
    <citation type="submission" date="2018-05" db="EMBL/GenBank/DDBJ databases">
        <authorList>
            <person name="Lanie J.A."/>
            <person name="Ng W.-L."/>
            <person name="Kazmierczak K.M."/>
            <person name="Andrzejewski T.M."/>
            <person name="Davidsen T.M."/>
            <person name="Wayne K.J."/>
            <person name="Tettelin H."/>
            <person name="Glass J.I."/>
            <person name="Rusch D."/>
            <person name="Podicherti R."/>
            <person name="Tsui H.-C.T."/>
            <person name="Winkler M.E."/>
        </authorList>
    </citation>
    <scope>NUCLEOTIDE SEQUENCE</scope>
</reference>
<dbReference type="AlphaFoldDB" id="A0A382LNY9"/>
<dbReference type="EMBL" id="UINC01088229">
    <property type="protein sequence ID" value="SVC38266.1"/>
    <property type="molecule type" value="Genomic_DNA"/>
</dbReference>
<accession>A0A382LNY9</accession>
<sequence length="87" mass="9889">MKAIEKLPPESDDMVYNVDKFILDDPAINISGDPSPKDLKQLMDIGIIDQLVGEDGRFYYELTDLGHEIAKNLTIQDLKDLRNNEEP</sequence>